<keyword evidence="3" id="KW-1185">Reference proteome</keyword>
<accession>A0ABQ9UZ02</accession>
<evidence type="ECO:0000256" key="1">
    <source>
        <dbReference type="SAM" id="Phobius"/>
    </source>
</evidence>
<evidence type="ECO:0008006" key="4">
    <source>
        <dbReference type="Google" id="ProtNLM"/>
    </source>
</evidence>
<sequence>MASGIGVIFMQRGMGREAASGFFLLGGLCVVWGSASYAVGRAALWGPMQLTLGGAAAGALAASLLWACAMGLCMRQLELNLDLVLEDNGAASAAGPDGAGRASPK</sequence>
<dbReference type="PANTHER" id="PTHR16236:SF0">
    <property type="entry name" value="TRANSMEMBRANE PROTEIN 160"/>
    <property type="match status" value="1"/>
</dbReference>
<organism evidence="2 3">
    <name type="scientific">Saguinus oedipus</name>
    <name type="common">Cotton-top tamarin</name>
    <name type="synonym">Oedipomidas oedipus</name>
    <dbReference type="NCBI Taxonomy" id="9490"/>
    <lineage>
        <taxon>Eukaryota</taxon>
        <taxon>Metazoa</taxon>
        <taxon>Chordata</taxon>
        <taxon>Craniata</taxon>
        <taxon>Vertebrata</taxon>
        <taxon>Euteleostomi</taxon>
        <taxon>Mammalia</taxon>
        <taxon>Eutheria</taxon>
        <taxon>Euarchontoglires</taxon>
        <taxon>Primates</taxon>
        <taxon>Haplorrhini</taxon>
        <taxon>Platyrrhini</taxon>
        <taxon>Cebidae</taxon>
        <taxon>Callitrichinae</taxon>
        <taxon>Saguinus</taxon>
    </lineage>
</organism>
<dbReference type="EMBL" id="JASSZA010000009">
    <property type="protein sequence ID" value="KAK2102344.1"/>
    <property type="molecule type" value="Genomic_DNA"/>
</dbReference>
<dbReference type="PANTHER" id="PTHR16236">
    <property type="entry name" value="TRANSMEMBRANE PROTEIN 160"/>
    <property type="match status" value="1"/>
</dbReference>
<gene>
    <name evidence="2" type="ORF">P7K49_020011</name>
</gene>
<keyword evidence="1" id="KW-0472">Membrane</keyword>
<keyword evidence="1" id="KW-1133">Transmembrane helix</keyword>
<dbReference type="InterPro" id="IPR026801">
    <property type="entry name" value="TMEM160"/>
</dbReference>
<keyword evidence="1" id="KW-0812">Transmembrane</keyword>
<protein>
    <recommendedName>
        <fullName evidence="4">Transmembrane protein 160</fullName>
    </recommendedName>
</protein>
<reference evidence="2 3" key="1">
    <citation type="submission" date="2023-05" db="EMBL/GenBank/DDBJ databases">
        <title>B98-5 Cell Line De Novo Hybrid Assembly: An Optical Mapping Approach.</title>
        <authorList>
            <person name="Kananen K."/>
            <person name="Auerbach J.A."/>
            <person name="Kautto E."/>
            <person name="Blachly J.S."/>
        </authorList>
    </citation>
    <scope>NUCLEOTIDE SEQUENCE [LARGE SCALE GENOMIC DNA]</scope>
    <source>
        <strain evidence="2">B95-8</strain>
        <tissue evidence="2">Cell line</tissue>
    </source>
</reference>
<evidence type="ECO:0000313" key="2">
    <source>
        <dbReference type="EMBL" id="KAK2102344.1"/>
    </source>
</evidence>
<feature type="transmembrane region" description="Helical" evidence="1">
    <location>
        <begin position="52"/>
        <end position="73"/>
    </location>
</feature>
<dbReference type="Proteomes" id="UP001266305">
    <property type="component" value="Unassembled WGS sequence"/>
</dbReference>
<name>A0ABQ9UZ02_SAGOE</name>
<comment type="caution">
    <text evidence="2">The sequence shown here is derived from an EMBL/GenBank/DDBJ whole genome shotgun (WGS) entry which is preliminary data.</text>
</comment>
<evidence type="ECO:0000313" key="3">
    <source>
        <dbReference type="Proteomes" id="UP001266305"/>
    </source>
</evidence>
<proteinExistence type="predicted"/>
<feature type="transmembrane region" description="Helical" evidence="1">
    <location>
        <begin position="21"/>
        <end position="40"/>
    </location>
</feature>